<dbReference type="InterPro" id="IPR017925">
    <property type="entry name" value="DHFR_CS"/>
</dbReference>
<dbReference type="GO" id="GO:0046654">
    <property type="term" value="P:tetrahydrofolate biosynthetic process"/>
    <property type="evidence" value="ECO:0007669"/>
    <property type="project" value="UniProtKB-UniPathway"/>
</dbReference>
<dbReference type="EMBL" id="MF344581">
    <property type="protein sequence ID" value="AVE23812.1"/>
    <property type="molecule type" value="Genomic_DNA"/>
</dbReference>
<dbReference type="InterPro" id="IPR012259">
    <property type="entry name" value="DHFR"/>
</dbReference>
<comment type="pathway">
    <text evidence="1">Cofactor biosynthesis; tetrahydrofolate biosynthesis; 5,6,7,8-tetrahydrofolate from 7,8-dihydrofolate: step 1/1.</text>
</comment>
<dbReference type="GO" id="GO:0004146">
    <property type="term" value="F:dihydrofolate reductase activity"/>
    <property type="evidence" value="ECO:0007669"/>
    <property type="project" value="UniProtKB-EC"/>
</dbReference>
<dbReference type="InterPro" id="IPR001796">
    <property type="entry name" value="DHFR_dom"/>
</dbReference>
<proteinExistence type="inferred from homology"/>
<keyword evidence="4" id="KW-0554">One-carbon metabolism</keyword>
<evidence type="ECO:0000256" key="6">
    <source>
        <dbReference type="ARBA" id="ARBA00023002"/>
    </source>
</evidence>
<geneLocation type="plasmid" evidence="10">
    <name>p13E573-HI2</name>
</geneLocation>
<evidence type="ECO:0000256" key="4">
    <source>
        <dbReference type="ARBA" id="ARBA00022563"/>
    </source>
</evidence>
<feature type="domain" description="DHFR" evidence="9">
    <location>
        <begin position="6"/>
        <end position="178"/>
    </location>
</feature>
<name>A0A2L1KMS9_ENTCL</name>
<protein>
    <recommendedName>
        <fullName evidence="3">dihydrofolate reductase</fullName>
        <ecNumber evidence="3">1.5.1.3</ecNumber>
    </recommendedName>
</protein>
<dbReference type="UniPathway" id="UPA00077">
    <property type="reaction ID" value="UER00158"/>
</dbReference>
<comment type="function">
    <text evidence="7">Key enzyme in folate metabolism. Catalyzes an essential reaction for de novo glycine and purine synthesis, and for DNA precursor synthesis.</text>
</comment>
<comment type="similarity">
    <text evidence="2 8">Belongs to the dihydrofolate reductase family.</text>
</comment>
<dbReference type="GO" id="GO:0046655">
    <property type="term" value="P:folic acid metabolic process"/>
    <property type="evidence" value="ECO:0007669"/>
    <property type="project" value="TreeGrafter"/>
</dbReference>
<dbReference type="GO" id="GO:0050661">
    <property type="term" value="F:NADP binding"/>
    <property type="evidence" value="ECO:0007669"/>
    <property type="project" value="InterPro"/>
</dbReference>
<reference evidence="10" key="1">
    <citation type="submission" date="2017-06" db="EMBL/GenBank/DDBJ databases">
        <title>Complete sequence of p13E573-HI2.</title>
        <authorList>
            <person name="Jiang X."/>
            <person name="Feng J."/>
            <person name="Zeng L."/>
            <person name="Zhang D."/>
            <person name="Zhan Z."/>
            <person name="Zhao Y."/>
            <person name="Luo W."/>
            <person name="Zhou D."/>
        </authorList>
    </citation>
    <scope>NUCLEOTIDE SEQUENCE</scope>
    <source>
        <strain evidence="10">13E573</strain>
        <plasmid evidence="10">p13E573-HI2</plasmid>
    </source>
</reference>
<evidence type="ECO:0000256" key="3">
    <source>
        <dbReference type="ARBA" id="ARBA00012856"/>
    </source>
</evidence>
<dbReference type="PANTHER" id="PTHR48069">
    <property type="entry name" value="DIHYDROFOLATE REDUCTASE"/>
    <property type="match status" value="1"/>
</dbReference>
<dbReference type="SUPFAM" id="SSF53597">
    <property type="entry name" value="Dihydrofolate reductase-like"/>
    <property type="match status" value="1"/>
</dbReference>
<dbReference type="GO" id="GO:0006730">
    <property type="term" value="P:one-carbon metabolic process"/>
    <property type="evidence" value="ECO:0007669"/>
    <property type="project" value="UniProtKB-KW"/>
</dbReference>
<dbReference type="Gene3D" id="3.40.430.10">
    <property type="entry name" value="Dihydrofolate Reductase, subunit A"/>
    <property type="match status" value="1"/>
</dbReference>
<dbReference type="AlphaFoldDB" id="A0A2L1KMS9"/>
<keyword evidence="5" id="KW-0521">NADP</keyword>
<evidence type="ECO:0000259" key="9">
    <source>
        <dbReference type="PROSITE" id="PS51330"/>
    </source>
</evidence>
<evidence type="ECO:0000256" key="2">
    <source>
        <dbReference type="ARBA" id="ARBA00009539"/>
    </source>
</evidence>
<dbReference type="EC" id="1.5.1.3" evidence="3"/>
<sequence>MDVQSLVVGVVAVDEEWGIGKGNAMPWYNKADFKWFKAATEGNSVVMGNNTWDSLPVKPLPKRKNYVLTGGKEPLGASKATGTIKGMEGDIKCVIGGLGAFKHYIDEIDIFLISRIKGKHDCDVFFDKDLLDGFSFWKRISLGQGEDEFTVDVMIRDGKVSLEGIIYINALSLYAKSF</sequence>
<evidence type="ECO:0000256" key="8">
    <source>
        <dbReference type="RuleBase" id="RU004474"/>
    </source>
</evidence>
<dbReference type="CDD" id="cd00209">
    <property type="entry name" value="DHFR"/>
    <property type="match status" value="1"/>
</dbReference>
<organism evidence="10">
    <name type="scientific">Enterobacter cloacae</name>
    <dbReference type="NCBI Taxonomy" id="550"/>
    <lineage>
        <taxon>Bacteria</taxon>
        <taxon>Pseudomonadati</taxon>
        <taxon>Pseudomonadota</taxon>
        <taxon>Gammaproteobacteria</taxon>
        <taxon>Enterobacterales</taxon>
        <taxon>Enterobacteriaceae</taxon>
        <taxon>Enterobacter</taxon>
        <taxon>Enterobacter cloacae complex</taxon>
    </lineage>
</organism>
<dbReference type="PROSITE" id="PS51330">
    <property type="entry name" value="DHFR_2"/>
    <property type="match status" value="1"/>
</dbReference>
<evidence type="ECO:0000256" key="1">
    <source>
        <dbReference type="ARBA" id="ARBA00004903"/>
    </source>
</evidence>
<dbReference type="PANTHER" id="PTHR48069:SF3">
    <property type="entry name" value="DIHYDROFOLATE REDUCTASE"/>
    <property type="match status" value="1"/>
</dbReference>
<keyword evidence="10" id="KW-0614">Plasmid</keyword>
<accession>A0A2L1KMS9</accession>
<dbReference type="PROSITE" id="PS00075">
    <property type="entry name" value="DHFR_1"/>
    <property type="match status" value="1"/>
</dbReference>
<dbReference type="InterPro" id="IPR024072">
    <property type="entry name" value="DHFR-like_dom_sf"/>
</dbReference>
<evidence type="ECO:0000256" key="5">
    <source>
        <dbReference type="ARBA" id="ARBA00022857"/>
    </source>
</evidence>
<dbReference type="PRINTS" id="PR00070">
    <property type="entry name" value="DHFR"/>
</dbReference>
<dbReference type="Pfam" id="PF00186">
    <property type="entry name" value="DHFR_1"/>
    <property type="match status" value="1"/>
</dbReference>
<dbReference type="GO" id="GO:0005829">
    <property type="term" value="C:cytosol"/>
    <property type="evidence" value="ECO:0007669"/>
    <property type="project" value="TreeGrafter"/>
</dbReference>
<evidence type="ECO:0000256" key="7">
    <source>
        <dbReference type="ARBA" id="ARBA00025067"/>
    </source>
</evidence>
<dbReference type="GO" id="GO:0046452">
    <property type="term" value="P:dihydrofolate metabolic process"/>
    <property type="evidence" value="ECO:0007669"/>
    <property type="project" value="TreeGrafter"/>
</dbReference>
<keyword evidence="6 10" id="KW-0560">Oxidoreductase</keyword>
<evidence type="ECO:0000313" key="10">
    <source>
        <dbReference type="EMBL" id="AVE23812.1"/>
    </source>
</evidence>
<dbReference type="EMBL" id="MF344581">
    <property type="protein sequence ID" value="AVE23817.1"/>
    <property type="molecule type" value="Genomic_DNA"/>
</dbReference>